<feature type="compositionally biased region" description="Polar residues" evidence="2">
    <location>
        <begin position="828"/>
        <end position="838"/>
    </location>
</feature>
<evidence type="ECO:0000256" key="2">
    <source>
        <dbReference type="SAM" id="MobiDB-lite"/>
    </source>
</evidence>
<feature type="region of interest" description="Disordered" evidence="2">
    <location>
        <begin position="828"/>
        <end position="858"/>
    </location>
</feature>
<feature type="coiled-coil region" evidence="1">
    <location>
        <begin position="975"/>
        <end position="1002"/>
    </location>
</feature>
<name>A0A7J7KEV4_BUGNE</name>
<reference evidence="3" key="1">
    <citation type="submission" date="2020-06" db="EMBL/GenBank/DDBJ databases">
        <title>Draft genome of Bugula neritina, a colonial animal packing powerful symbionts and potential medicines.</title>
        <authorList>
            <person name="Rayko M."/>
        </authorList>
    </citation>
    <scope>NUCLEOTIDE SEQUENCE [LARGE SCALE GENOMIC DNA]</scope>
    <source>
        <strain evidence="3">Kwan_BN1</strain>
    </source>
</reference>
<gene>
    <name evidence="3" type="ORF">EB796_005223</name>
</gene>
<evidence type="ECO:0000313" key="4">
    <source>
        <dbReference type="Proteomes" id="UP000593567"/>
    </source>
</evidence>
<feature type="compositionally biased region" description="Basic residues" evidence="2">
    <location>
        <begin position="47"/>
        <end position="68"/>
    </location>
</feature>
<protein>
    <submittedName>
        <fullName evidence="3">Uncharacterized protein</fullName>
    </submittedName>
</protein>
<comment type="caution">
    <text evidence="3">The sequence shown here is derived from an EMBL/GenBank/DDBJ whole genome shotgun (WGS) entry which is preliminary data.</text>
</comment>
<feature type="compositionally biased region" description="Basic and acidic residues" evidence="2">
    <location>
        <begin position="839"/>
        <end position="858"/>
    </location>
</feature>
<keyword evidence="1" id="KW-0175">Coiled coil</keyword>
<keyword evidence="4" id="KW-1185">Reference proteome</keyword>
<feature type="coiled-coil region" evidence="1">
    <location>
        <begin position="496"/>
        <end position="545"/>
    </location>
</feature>
<accession>A0A7J7KEV4</accession>
<feature type="region of interest" description="Disordered" evidence="2">
    <location>
        <begin position="733"/>
        <end position="807"/>
    </location>
</feature>
<feature type="region of interest" description="Disordered" evidence="2">
    <location>
        <begin position="624"/>
        <end position="651"/>
    </location>
</feature>
<feature type="region of interest" description="Disordered" evidence="2">
    <location>
        <begin position="666"/>
        <end position="700"/>
    </location>
</feature>
<feature type="region of interest" description="Disordered" evidence="2">
    <location>
        <begin position="873"/>
        <end position="910"/>
    </location>
</feature>
<evidence type="ECO:0000256" key="1">
    <source>
        <dbReference type="SAM" id="Coils"/>
    </source>
</evidence>
<feature type="region of interest" description="Disordered" evidence="2">
    <location>
        <begin position="39"/>
        <end position="92"/>
    </location>
</feature>
<dbReference type="AlphaFoldDB" id="A0A7J7KEV4"/>
<dbReference type="Proteomes" id="UP000593567">
    <property type="component" value="Unassembled WGS sequence"/>
</dbReference>
<sequence length="1005" mass="111272">MSRLSSALGKMEDEDESLANLSIYNMDIMSAELLENTETRCSERRKAGVSRHTHRSRPNSGKSKHHFKANQLAEPQTRDIGKPPTATPTANMHLSGVATCQPFYYYDDSPPVRECRNMSSRGISQSTCYPDQPYGSVRQSHDLPRHHNSPVPSEQSFIHGDVPMNNESAVLNNMSQSQPTTKLTSQPYHSRNLTIDSPDHVVRDVITPKHMLSLALPDAYDSVDEEEEIPTLRLLDDLHIDLAAGKVTATEQLKAHLADVMISPAKVSAVQNALSEDEQIENHLSARSSTINSDSKTPDWKKVELETELTDLLSRRPQRNIIDAREITKSVDCWTIPNKDSVDSVDSVVTTSDMNCDSQVLAEVPSDSQVLAGVRGDSQVLPEVTGDSQVFNGLAGDGQVLAEVTGDSQVDTKVAGDSQVVAEVTGDNQVVAEVTGDSQVVSGVSSYDMMNNAESSTEETNRKQEMATTDSVEELLYRWNINIDTSKQMGDIQVPLVNTRKDYDAMNNEIDENVEQLEMELALQIAESQQTIARLQAEVDATEFTIPAFCELQGSSTSPAQPTETVANSERREVFAAPPRDFNIESQAKKFGLKSRSNSHVWRAVEPSFKKATKAPTAGKVNVSKVGSRVDSGVRRKFPGKPKSKRENADEKNFFSEQLCVNAVGSDQSRNGKSDDMCHGTSGAPRQLSSKATRHVSFQEPVDINRKRAALPKKTITTLTFAESGEEVVGEKEMTSISCSRPPIPTYKVPEHVTSQLKTRAKSPKSRPASATSRRAETVPPKQVETPLTKRKEVTVGAGRKLNREQSLERKISNTAVESSLSDIFQKSRVSNNCSQSGEPHRSSDRKQETPHDRVKVNGEMKTVMGLMNEDIGLTSTLPTNDQEKATSNNTRRRPASADSKSIRSVQHTERKDLNEIEELNDVHDKVLELGFDVRKSTLDRSLLPPTRQPVETCQQEIGREVFTGGLLSSPEKWLKAEYKKLREAQKQVKRCEMRLREDKLKVGC</sequence>
<feature type="compositionally biased region" description="Basic residues" evidence="2">
    <location>
        <begin position="635"/>
        <end position="644"/>
    </location>
</feature>
<dbReference type="EMBL" id="VXIV02000717">
    <property type="protein sequence ID" value="KAF6036464.1"/>
    <property type="molecule type" value="Genomic_DNA"/>
</dbReference>
<proteinExistence type="predicted"/>
<organism evidence="3 4">
    <name type="scientific">Bugula neritina</name>
    <name type="common">Brown bryozoan</name>
    <name type="synonym">Sertularia neritina</name>
    <dbReference type="NCBI Taxonomy" id="10212"/>
    <lineage>
        <taxon>Eukaryota</taxon>
        <taxon>Metazoa</taxon>
        <taxon>Spiralia</taxon>
        <taxon>Lophotrochozoa</taxon>
        <taxon>Bryozoa</taxon>
        <taxon>Gymnolaemata</taxon>
        <taxon>Cheilostomatida</taxon>
        <taxon>Flustrina</taxon>
        <taxon>Buguloidea</taxon>
        <taxon>Bugulidae</taxon>
        <taxon>Bugula</taxon>
    </lineage>
</organism>
<feature type="compositionally biased region" description="Polar residues" evidence="2">
    <location>
        <begin position="874"/>
        <end position="890"/>
    </location>
</feature>
<evidence type="ECO:0000313" key="3">
    <source>
        <dbReference type="EMBL" id="KAF6036464.1"/>
    </source>
</evidence>